<dbReference type="GeneID" id="97303253"/>
<dbReference type="AlphaFoldDB" id="A0A4Y8MS38"/>
<comment type="caution">
    <text evidence="2">The sequence shown here is derived from an EMBL/GenBank/DDBJ whole genome shotgun (WGS) entry which is preliminary data.</text>
</comment>
<feature type="region of interest" description="Disordered" evidence="1">
    <location>
        <begin position="271"/>
        <end position="359"/>
    </location>
</feature>
<sequence>MNRPLALIEGDLALPIPLPFDALPPPFGSWRRQARTAAQREPHAAAPAVAQQAIQNAMRRPASTASRGPVPHGARFLFFYKLPQQPDHSRRFEEQLAEARYYLEMGRARPSSTRSDHLLGAAIFASCSIALAWLLATCTTHDADRTTAAASVRTQSVASMDGSATAVHPQARAKPAQPSVEFAGTTARSAPSAASSRPNSTAPGAPTRPDITLGTTLRRAPEPQHVEHLVPQPTGRVSIRHTASIDLAKAHYQTPVARLSKSQVDKRLALSRTTNPATQPSASKLSERSEWTEQRERPTSATDTAERAALRDWAAQQRRSNITTRASTPTPGDTDWNARMTQRRITDSPDAFQTGRAQK</sequence>
<feature type="region of interest" description="Disordered" evidence="1">
    <location>
        <begin position="154"/>
        <end position="213"/>
    </location>
</feature>
<evidence type="ECO:0000313" key="2">
    <source>
        <dbReference type="EMBL" id="TFE40155.1"/>
    </source>
</evidence>
<dbReference type="Proteomes" id="UP000297385">
    <property type="component" value="Unassembled WGS sequence"/>
</dbReference>
<dbReference type="EMBL" id="SNVI01000002">
    <property type="protein sequence ID" value="TFE40155.1"/>
    <property type="molecule type" value="Genomic_DNA"/>
</dbReference>
<feature type="compositionally biased region" description="Low complexity" evidence="1">
    <location>
        <begin position="185"/>
        <end position="203"/>
    </location>
</feature>
<evidence type="ECO:0000313" key="3">
    <source>
        <dbReference type="Proteomes" id="UP000297385"/>
    </source>
</evidence>
<proteinExistence type="predicted"/>
<evidence type="ECO:0000256" key="1">
    <source>
        <dbReference type="SAM" id="MobiDB-lite"/>
    </source>
</evidence>
<reference evidence="2 3" key="1">
    <citation type="submission" date="2019-03" db="EMBL/GenBank/DDBJ databases">
        <title>Complete Genome Sequence of Paraburkholderia dipogonis ICMP 19430T, a Nitrogen-fixing Symbiont of the South African Invasive Legume Dipogon lignosus in New Zealand.</title>
        <authorList>
            <person name="De Meyer S.E."/>
        </authorList>
    </citation>
    <scope>NUCLEOTIDE SEQUENCE [LARGE SCALE GENOMIC DNA]</scope>
    <source>
        <strain evidence="2 3">ICMP 19430</strain>
    </source>
</reference>
<feature type="compositionally biased region" description="Polar residues" evidence="1">
    <location>
        <begin position="317"/>
        <end position="331"/>
    </location>
</feature>
<name>A0A4Y8MS38_9BURK</name>
<accession>A0A4Y8MS38</accession>
<gene>
    <name evidence="2" type="ORF">E2553_25580</name>
</gene>
<feature type="compositionally biased region" description="Polar residues" evidence="1">
    <location>
        <begin position="271"/>
        <end position="284"/>
    </location>
</feature>
<organism evidence="2 3">
    <name type="scientific">Paraburkholderia dipogonis</name>
    <dbReference type="NCBI Taxonomy" id="1211383"/>
    <lineage>
        <taxon>Bacteria</taxon>
        <taxon>Pseudomonadati</taxon>
        <taxon>Pseudomonadota</taxon>
        <taxon>Betaproteobacteria</taxon>
        <taxon>Burkholderiales</taxon>
        <taxon>Burkholderiaceae</taxon>
        <taxon>Paraburkholderia</taxon>
    </lineage>
</organism>
<protein>
    <submittedName>
        <fullName evidence="2">Uncharacterized protein</fullName>
    </submittedName>
</protein>
<feature type="compositionally biased region" description="Basic and acidic residues" evidence="1">
    <location>
        <begin position="285"/>
        <end position="310"/>
    </location>
</feature>
<dbReference type="RefSeq" id="WP_134461830.1">
    <property type="nucleotide sequence ID" value="NZ_JBHMFL010000144.1"/>
</dbReference>